<name>A0AAV5A1H5_9AGAM</name>
<proteinExistence type="predicted"/>
<dbReference type="Proteomes" id="UP001050691">
    <property type="component" value="Unassembled WGS sequence"/>
</dbReference>
<keyword evidence="3" id="KW-1185">Reference proteome</keyword>
<feature type="compositionally biased region" description="Polar residues" evidence="1">
    <location>
        <begin position="204"/>
        <end position="214"/>
    </location>
</feature>
<sequence length="366" mass="39561">MGVCKNRVNHPRHDVVYFRNAELTSFNGCGYCKWAKRNSKLVSPENISRNPGWPGCCRPPKTNEYEYINAADWYAISKIHGIIAPSKTTKPVLPVVTPSIERRNSNPVSSSRRSSDTPPSMVATGGGPKLPLVTRETTIITLSPKSFPKPATSSIATTIASSPSRSSPPLNPSASPSTERRVSTRTYPITDTPFATLRGPPPNFNLNNPTQTLNSSPPRPVNSPPKSSASVSSSSSSRSSGSGSITQSETVTSEGFTDYLSDESEAEMQREAERRANEAEIVARLQRTKLEHGREEQEFRAARTQLASVGLQPPPAWSTGKPINNTAATKEPPPTPATTSASTPRPSRSASIYNAPMVQVYTSVRQ</sequence>
<organism evidence="2 3">
    <name type="scientific">Clathrus columnatus</name>
    <dbReference type="NCBI Taxonomy" id="1419009"/>
    <lineage>
        <taxon>Eukaryota</taxon>
        <taxon>Fungi</taxon>
        <taxon>Dikarya</taxon>
        <taxon>Basidiomycota</taxon>
        <taxon>Agaricomycotina</taxon>
        <taxon>Agaricomycetes</taxon>
        <taxon>Phallomycetidae</taxon>
        <taxon>Phallales</taxon>
        <taxon>Clathraceae</taxon>
        <taxon>Clathrus</taxon>
    </lineage>
</organism>
<protein>
    <submittedName>
        <fullName evidence="2">Uncharacterized protein</fullName>
    </submittedName>
</protein>
<feature type="compositionally biased region" description="Polar residues" evidence="1">
    <location>
        <begin position="245"/>
        <end position="255"/>
    </location>
</feature>
<feature type="compositionally biased region" description="Low complexity" evidence="1">
    <location>
        <begin position="337"/>
        <end position="351"/>
    </location>
</feature>
<dbReference type="AlphaFoldDB" id="A0AAV5A1H5"/>
<feature type="region of interest" description="Disordered" evidence="1">
    <location>
        <begin position="96"/>
        <end position="133"/>
    </location>
</feature>
<feature type="region of interest" description="Disordered" evidence="1">
    <location>
        <begin position="307"/>
        <end position="354"/>
    </location>
</feature>
<feature type="compositionally biased region" description="Low complexity" evidence="1">
    <location>
        <begin position="158"/>
        <end position="177"/>
    </location>
</feature>
<reference evidence="2" key="1">
    <citation type="submission" date="2021-10" db="EMBL/GenBank/DDBJ databases">
        <title>De novo Genome Assembly of Clathrus columnatus (Basidiomycota, Fungi) Using Illumina and Nanopore Sequence Data.</title>
        <authorList>
            <person name="Ogiso-Tanaka E."/>
            <person name="Itagaki H."/>
            <person name="Hosoya T."/>
            <person name="Hosaka K."/>
        </authorList>
    </citation>
    <scope>NUCLEOTIDE SEQUENCE</scope>
    <source>
        <strain evidence="2">MO-923</strain>
    </source>
</reference>
<gene>
    <name evidence="2" type="ORF">Clacol_001472</name>
</gene>
<evidence type="ECO:0000256" key="1">
    <source>
        <dbReference type="SAM" id="MobiDB-lite"/>
    </source>
</evidence>
<dbReference type="EMBL" id="BPWL01000002">
    <property type="protein sequence ID" value="GJJ07272.1"/>
    <property type="molecule type" value="Genomic_DNA"/>
</dbReference>
<comment type="caution">
    <text evidence="2">The sequence shown here is derived from an EMBL/GenBank/DDBJ whole genome shotgun (WGS) entry which is preliminary data.</text>
</comment>
<feature type="compositionally biased region" description="Low complexity" evidence="1">
    <location>
        <begin position="224"/>
        <end position="244"/>
    </location>
</feature>
<feature type="compositionally biased region" description="Low complexity" evidence="1">
    <location>
        <begin position="105"/>
        <end position="120"/>
    </location>
</feature>
<accession>A0AAV5A1H5</accession>
<feature type="region of interest" description="Disordered" evidence="1">
    <location>
        <begin position="158"/>
        <end position="258"/>
    </location>
</feature>
<evidence type="ECO:0000313" key="3">
    <source>
        <dbReference type="Proteomes" id="UP001050691"/>
    </source>
</evidence>
<evidence type="ECO:0000313" key="2">
    <source>
        <dbReference type="EMBL" id="GJJ07272.1"/>
    </source>
</evidence>